<proteinExistence type="predicted"/>
<protein>
    <submittedName>
        <fullName evidence="1">Uncharacterized protein</fullName>
    </submittedName>
</protein>
<sequence>MSITYRGIIGNKAAVTLPSVEAWGTNNNILRDPPKSIMTRRIDKVNQDGSLNEMFYHSGDRFAEHVNVYARGVNPMVSVEYGNNISFGMSKNNGNNFYGAGKLPYRIMQGGAFHPPLLRQEQLLPLSRLPRNVTFVQTNKETIDYAKSAVCDQQPKEHRQIVKNKYEGFITPTKTMKFETPIKEHFVVNYVNENPLIYNFNTNLKANGDVENYVEERNLERNVPVYQTTAQKSINYATLVRPDKEIMLETNTPAHDVIANKSINIATNGVLDTSLELVKNMPSYQVRDVKIRNTGANAVYNPDSIELTENTPHYLIANTKTRKVGTNGVLDEHINLFDNVPHHMVVNNKGYNTGERFILNDQINLTENTPHRMVVNNKGYNTGERFLNDQINLTENTPHYNFQANKGDKRVQFQNKYENELAFDHKTPHIMLQSSKSQNIKTEGGTTEFNRLHATINPGGMEGRVIIPSSDRTSTFNTNYTTNKRELAQKIMRERM</sequence>
<organism evidence="1">
    <name type="scientific">viral metagenome</name>
    <dbReference type="NCBI Taxonomy" id="1070528"/>
    <lineage>
        <taxon>unclassified sequences</taxon>
        <taxon>metagenomes</taxon>
        <taxon>organismal metagenomes</taxon>
    </lineage>
</organism>
<dbReference type="AlphaFoldDB" id="A0A6C0KQD6"/>
<evidence type="ECO:0000313" key="1">
    <source>
        <dbReference type="EMBL" id="QHU20182.1"/>
    </source>
</evidence>
<reference evidence="1" key="1">
    <citation type="journal article" date="2020" name="Nature">
        <title>Giant virus diversity and host interactions through global metagenomics.</title>
        <authorList>
            <person name="Schulz F."/>
            <person name="Roux S."/>
            <person name="Paez-Espino D."/>
            <person name="Jungbluth S."/>
            <person name="Walsh D.A."/>
            <person name="Denef V.J."/>
            <person name="McMahon K.D."/>
            <person name="Konstantinidis K.T."/>
            <person name="Eloe-Fadrosh E.A."/>
            <person name="Kyrpides N.C."/>
            <person name="Woyke T."/>
        </authorList>
    </citation>
    <scope>NUCLEOTIDE SEQUENCE</scope>
    <source>
        <strain evidence="1">GVMAG-S-3300013014-136</strain>
    </source>
</reference>
<accession>A0A6C0KQD6</accession>
<dbReference type="EMBL" id="MN740963">
    <property type="protein sequence ID" value="QHU20182.1"/>
    <property type="molecule type" value="Genomic_DNA"/>
</dbReference>
<name>A0A6C0KQD6_9ZZZZ</name>